<dbReference type="EMBL" id="KQ242118">
    <property type="protein sequence ID" value="KNC80706.1"/>
    <property type="molecule type" value="Genomic_DNA"/>
</dbReference>
<dbReference type="AlphaFoldDB" id="A0A0L0FVW9"/>
<name>A0A0L0FVW9_9EUKA</name>
<sequence length="182" mass="20549">MGIVEIFTIPDSYSSLEETHEFAVRNWPGCPRYATLNQANKSLHSIHNLCQEFGYNPIGISVSTGRLLAHLSCSRATIALIRARADANEDEARELIDEEYALNQKRDARVQTKRKLDVLNVRYSSTKEKLARCEAELNNTRAQLHEAEIYIGTYKKPNLRAAELQGEVHGLRAALSEAQRPQ</sequence>
<dbReference type="RefSeq" id="XP_014154608.1">
    <property type="nucleotide sequence ID" value="XM_014299133.1"/>
</dbReference>
<evidence type="ECO:0000313" key="2">
    <source>
        <dbReference type="EMBL" id="KNC80706.1"/>
    </source>
</evidence>
<keyword evidence="3" id="KW-1185">Reference proteome</keyword>
<feature type="coiled-coil region" evidence="1">
    <location>
        <begin position="78"/>
        <end position="150"/>
    </location>
</feature>
<reference evidence="2 3" key="1">
    <citation type="submission" date="2011-02" db="EMBL/GenBank/DDBJ databases">
        <title>The Genome Sequence of Sphaeroforma arctica JP610.</title>
        <authorList>
            <consortium name="The Broad Institute Genome Sequencing Platform"/>
            <person name="Russ C."/>
            <person name="Cuomo C."/>
            <person name="Young S.K."/>
            <person name="Zeng Q."/>
            <person name="Gargeya S."/>
            <person name="Alvarado L."/>
            <person name="Berlin A."/>
            <person name="Chapman S.B."/>
            <person name="Chen Z."/>
            <person name="Freedman E."/>
            <person name="Gellesch M."/>
            <person name="Goldberg J."/>
            <person name="Griggs A."/>
            <person name="Gujja S."/>
            <person name="Heilman E."/>
            <person name="Heiman D."/>
            <person name="Howarth C."/>
            <person name="Mehta T."/>
            <person name="Neiman D."/>
            <person name="Pearson M."/>
            <person name="Roberts A."/>
            <person name="Saif S."/>
            <person name="Shea T."/>
            <person name="Shenoy N."/>
            <person name="Sisk P."/>
            <person name="Stolte C."/>
            <person name="Sykes S."/>
            <person name="White J."/>
            <person name="Yandava C."/>
            <person name="Burger G."/>
            <person name="Gray M.W."/>
            <person name="Holland P.W.H."/>
            <person name="King N."/>
            <person name="Lang F.B.F."/>
            <person name="Roger A.J."/>
            <person name="Ruiz-Trillo I."/>
            <person name="Haas B."/>
            <person name="Nusbaum C."/>
            <person name="Birren B."/>
        </authorList>
    </citation>
    <scope>NUCLEOTIDE SEQUENCE [LARGE SCALE GENOMIC DNA]</scope>
    <source>
        <strain evidence="2 3">JP610</strain>
    </source>
</reference>
<proteinExistence type="predicted"/>
<evidence type="ECO:0000256" key="1">
    <source>
        <dbReference type="SAM" id="Coils"/>
    </source>
</evidence>
<accession>A0A0L0FVW9</accession>
<dbReference type="GeneID" id="25907459"/>
<gene>
    <name evidence="2" type="ORF">SARC_06955</name>
</gene>
<organism evidence="2 3">
    <name type="scientific">Sphaeroforma arctica JP610</name>
    <dbReference type="NCBI Taxonomy" id="667725"/>
    <lineage>
        <taxon>Eukaryota</taxon>
        <taxon>Ichthyosporea</taxon>
        <taxon>Ichthyophonida</taxon>
        <taxon>Sphaeroforma</taxon>
    </lineage>
</organism>
<dbReference type="Proteomes" id="UP000054560">
    <property type="component" value="Unassembled WGS sequence"/>
</dbReference>
<evidence type="ECO:0000313" key="3">
    <source>
        <dbReference type="Proteomes" id="UP000054560"/>
    </source>
</evidence>
<protein>
    <submittedName>
        <fullName evidence="2">Uncharacterized protein</fullName>
    </submittedName>
</protein>
<keyword evidence="1" id="KW-0175">Coiled coil</keyword>